<evidence type="ECO:0000313" key="1">
    <source>
        <dbReference type="EMBL" id="QAX77663.1"/>
    </source>
</evidence>
<sequence length="115" mass="12901">MKVDHEKELNDSQLSKLLEAVNFAENRLKATGRNMTIREIGIEFANHCGDIKVEFLSRGDGAALRALMGMASGCDRKSTRRNMNALRKVLEKECRLRSKAKPVLTVRGKNTEQAL</sequence>
<name>A0ABX5QWN4_9GAMM</name>
<dbReference type="EMBL" id="CP032487">
    <property type="protein sequence ID" value="QAX77663.1"/>
    <property type="molecule type" value="Genomic_DNA"/>
</dbReference>
<reference evidence="2" key="1">
    <citation type="submission" date="2018-09" db="EMBL/GenBank/DDBJ databases">
        <title>Yersinia hibernicus sp. nov.</title>
        <authorList>
            <person name="Nguyen S.V."/>
            <person name="Mundanda D.M."/>
            <person name="Anes J."/>
            <person name="Fanning S."/>
        </authorList>
    </citation>
    <scope>NUCLEOTIDE SEQUENCE [LARGE SCALE GENOMIC DNA]</scope>
    <source>
        <strain evidence="2">CFS1934</strain>
    </source>
</reference>
<dbReference type="RefSeq" id="WP_129195594.1">
    <property type="nucleotide sequence ID" value="NZ_CP032487.1"/>
</dbReference>
<dbReference type="Proteomes" id="UP000288804">
    <property type="component" value="Chromosome"/>
</dbReference>
<protein>
    <submittedName>
        <fullName evidence="1">Uncharacterized protein</fullName>
    </submittedName>
</protein>
<evidence type="ECO:0000313" key="2">
    <source>
        <dbReference type="Proteomes" id="UP000288804"/>
    </source>
</evidence>
<proteinExistence type="predicted"/>
<accession>A0ABX5QWN4</accession>
<gene>
    <name evidence="1" type="ORF">D5F51_03315</name>
</gene>
<keyword evidence="2" id="KW-1185">Reference proteome</keyword>
<organism evidence="1 2">
    <name type="scientific">Yersinia hibernica</name>
    <dbReference type="NCBI Taxonomy" id="2339259"/>
    <lineage>
        <taxon>Bacteria</taxon>
        <taxon>Pseudomonadati</taxon>
        <taxon>Pseudomonadota</taxon>
        <taxon>Gammaproteobacteria</taxon>
        <taxon>Enterobacterales</taxon>
        <taxon>Yersiniaceae</taxon>
        <taxon>Yersinia</taxon>
    </lineage>
</organism>